<organism evidence="1 2">
    <name type="scientific">Sulfoacidibacillus thermotolerans</name>
    <name type="common">Acidibacillus sulfuroxidans</name>
    <dbReference type="NCBI Taxonomy" id="1765684"/>
    <lineage>
        <taxon>Bacteria</taxon>
        <taxon>Bacillati</taxon>
        <taxon>Bacillota</taxon>
        <taxon>Bacilli</taxon>
        <taxon>Bacillales</taxon>
        <taxon>Alicyclobacillaceae</taxon>
        <taxon>Sulfoacidibacillus</taxon>
    </lineage>
</organism>
<dbReference type="AlphaFoldDB" id="A0A2U3CT60"/>
<dbReference type="EMBL" id="MPDK01000071">
    <property type="protein sequence ID" value="PWI52216.1"/>
    <property type="molecule type" value="Genomic_DNA"/>
</dbReference>
<protein>
    <submittedName>
        <fullName evidence="1">Uncharacterized protein</fullName>
    </submittedName>
</protein>
<dbReference type="RefSeq" id="WP_109431838.1">
    <property type="nucleotide sequence ID" value="NZ_MPDK01000071.1"/>
</dbReference>
<dbReference type="Proteomes" id="UP000245380">
    <property type="component" value="Unassembled WGS sequence"/>
</dbReference>
<proteinExistence type="predicted"/>
<gene>
    <name evidence="1" type="ORF">BM613_14150</name>
</gene>
<comment type="caution">
    <text evidence="1">The sequence shown here is derived from an EMBL/GenBank/DDBJ whole genome shotgun (WGS) entry which is preliminary data.</text>
</comment>
<name>A0A2U3CT60_SULT2</name>
<reference evidence="1 2" key="1">
    <citation type="submission" date="2016-11" db="EMBL/GenBank/DDBJ databases">
        <title>Comparative genomics of Acidibacillus ferroxidans species.</title>
        <authorList>
            <person name="Oliveira G."/>
            <person name="Nunes G."/>
            <person name="Oliveira R."/>
            <person name="Araujo F."/>
            <person name="Salim A."/>
            <person name="Scholte L."/>
            <person name="Morais D."/>
            <person name="Nancucheo I."/>
            <person name="Johnson D.B."/>
            <person name="Grail B."/>
            <person name="Bittencourt J."/>
            <person name="Valadares R."/>
        </authorList>
    </citation>
    <scope>NUCLEOTIDE SEQUENCE [LARGE SCALE GENOMIC DNA]</scope>
    <source>
        <strain evidence="1 2">Y002</strain>
    </source>
</reference>
<evidence type="ECO:0000313" key="2">
    <source>
        <dbReference type="Proteomes" id="UP000245380"/>
    </source>
</evidence>
<dbReference type="OrthoDB" id="9960380at2"/>
<keyword evidence="2" id="KW-1185">Reference proteome</keyword>
<evidence type="ECO:0000313" key="1">
    <source>
        <dbReference type="EMBL" id="PWI52216.1"/>
    </source>
</evidence>
<accession>A0A2U3CT60</accession>
<sequence length="62" mass="7249">MPKIHIEYTEADLVLLVLRDLENTMPEVDFKKEDIKILVKSKQNYKAEWEIAAFKATIDLSI</sequence>